<evidence type="ECO:0000259" key="2">
    <source>
        <dbReference type="Pfam" id="PF10469"/>
    </source>
</evidence>
<name>A0A8J5FMW3_ZINOF</name>
<dbReference type="CDD" id="cd00105">
    <property type="entry name" value="KH-I"/>
    <property type="match status" value="1"/>
</dbReference>
<keyword evidence="4" id="KW-1185">Reference proteome</keyword>
<accession>A0A8J5FMW3</accession>
<dbReference type="PANTHER" id="PTHR13360">
    <property type="entry name" value="ACTIVATING SIGNAL COINTEGRATOR 1 COMPLEX SUBUNIT 1"/>
    <property type="match status" value="1"/>
</dbReference>
<evidence type="ECO:0000313" key="4">
    <source>
        <dbReference type="Proteomes" id="UP000734854"/>
    </source>
</evidence>
<gene>
    <name evidence="3" type="ORF">ZIOFF_055883</name>
</gene>
<dbReference type="Gene3D" id="3.30.1370.10">
    <property type="entry name" value="K Homology domain, type 1"/>
    <property type="match status" value="1"/>
</dbReference>
<dbReference type="InterPro" id="IPR009210">
    <property type="entry name" value="ASCC1"/>
</dbReference>
<dbReference type="Proteomes" id="UP000734854">
    <property type="component" value="Unassembled WGS sequence"/>
</dbReference>
<feature type="compositionally biased region" description="Polar residues" evidence="1">
    <location>
        <begin position="72"/>
        <end position="82"/>
    </location>
</feature>
<feature type="domain" description="A-kinase anchor protein 7-like phosphoesterase" evidence="2">
    <location>
        <begin position="246"/>
        <end position="459"/>
    </location>
</feature>
<reference evidence="3 4" key="1">
    <citation type="submission" date="2020-08" db="EMBL/GenBank/DDBJ databases">
        <title>Plant Genome Project.</title>
        <authorList>
            <person name="Zhang R.-G."/>
        </authorList>
    </citation>
    <scope>NUCLEOTIDE SEQUENCE [LARGE SCALE GENOMIC DNA]</scope>
    <source>
        <tissue evidence="3">Rhizome</tissue>
    </source>
</reference>
<feature type="compositionally biased region" description="Acidic residues" evidence="1">
    <location>
        <begin position="279"/>
        <end position="297"/>
    </location>
</feature>
<evidence type="ECO:0000256" key="1">
    <source>
        <dbReference type="SAM" id="MobiDB-lite"/>
    </source>
</evidence>
<dbReference type="GO" id="GO:0003723">
    <property type="term" value="F:RNA binding"/>
    <property type="evidence" value="ECO:0007669"/>
    <property type="project" value="InterPro"/>
</dbReference>
<protein>
    <recommendedName>
        <fullName evidence="2">A-kinase anchor protein 7-like phosphoesterase domain-containing protein</fullName>
    </recommendedName>
</protein>
<dbReference type="AlphaFoldDB" id="A0A8J5FMW3"/>
<dbReference type="InterPro" id="IPR019510">
    <property type="entry name" value="AKAP7-like_phosphoesterase"/>
</dbReference>
<dbReference type="Pfam" id="PF10469">
    <property type="entry name" value="AKAP7_NLS"/>
    <property type="match status" value="1"/>
</dbReference>
<dbReference type="Gene3D" id="3.90.1140.10">
    <property type="entry name" value="Cyclic phosphodiesterase"/>
    <property type="match status" value="1"/>
</dbReference>
<proteinExistence type="predicted"/>
<dbReference type="GO" id="GO:0006307">
    <property type="term" value="P:DNA alkylation repair"/>
    <property type="evidence" value="ECO:0007669"/>
    <property type="project" value="InterPro"/>
</dbReference>
<feature type="region of interest" description="Disordered" evidence="1">
    <location>
        <begin position="278"/>
        <end position="300"/>
    </location>
</feature>
<dbReference type="PANTHER" id="PTHR13360:SF1">
    <property type="entry name" value="ACTIVATING SIGNAL COINTEGRATOR 1 COMPLEX SUBUNIT 1"/>
    <property type="match status" value="1"/>
</dbReference>
<feature type="region of interest" description="Disordered" evidence="1">
    <location>
        <begin position="59"/>
        <end position="89"/>
    </location>
</feature>
<dbReference type="InterPro" id="IPR036612">
    <property type="entry name" value="KH_dom_type_1_sf"/>
</dbReference>
<evidence type="ECO:0000313" key="3">
    <source>
        <dbReference type="EMBL" id="KAG6487297.1"/>
    </source>
</evidence>
<comment type="caution">
    <text evidence="3">The sequence shown here is derived from an EMBL/GenBank/DDBJ whole genome shotgun (WGS) entry which is preliminary data.</text>
</comment>
<organism evidence="3 4">
    <name type="scientific">Zingiber officinale</name>
    <name type="common">Ginger</name>
    <name type="synonym">Amomum zingiber</name>
    <dbReference type="NCBI Taxonomy" id="94328"/>
    <lineage>
        <taxon>Eukaryota</taxon>
        <taxon>Viridiplantae</taxon>
        <taxon>Streptophyta</taxon>
        <taxon>Embryophyta</taxon>
        <taxon>Tracheophyta</taxon>
        <taxon>Spermatophyta</taxon>
        <taxon>Magnoliopsida</taxon>
        <taxon>Liliopsida</taxon>
        <taxon>Zingiberales</taxon>
        <taxon>Zingiberaceae</taxon>
        <taxon>Zingiber</taxon>
    </lineage>
</organism>
<sequence>MEAYRNYKGFFRNSKEPLKNLEVFFHLKLKRSFLGLCPSNYSKISFNTVDYDKGSDLQCQQPEGQKNKPTGDSDEQVFTQDESTSDTSMTLTTSSNIVDHDNHLEKLTTSSSIVDHASHLETIAGTFSKSHDSTTASISRENPEQITVEKGADLGSQDKSSSVSIEVDASLIRFIKGRGLEIQNFLSFSGSTQKQIEGDFGVNIVLPSSKEDCSIVVEGSIGSVAKASEKITRIIEEAVKSPRLDYSHFISLPLALHPELVEKLIRFQKSILGDAAVGPEDDLEHESNEDATDEEDNQSINQKVSVQLEVGEENKHVKVKMDSIGYKSTSKASILSDMGIEKSIFIKPKTFHLTVLMLKLWNKERIAMAAKVLQKISSKVLDALENQPVSVRLRGLACMKGSPAKARVVHAPVKEIDEEGRLLRACRIQTFSNFTDIRMLENTNFLMPKCSHLTFCNPHRATCNCDECSTQEKYEGKLFSGQVGERYRIILTRDTFSEFMVPRTGGNTTFRRCICPRDSSMMKVDTIIAALQFPCLKKMRTNRLSQVADGTSDVC</sequence>
<dbReference type="SUPFAM" id="SSF54791">
    <property type="entry name" value="Eukaryotic type KH-domain (KH-domain type I)"/>
    <property type="match status" value="1"/>
</dbReference>
<dbReference type="EMBL" id="JACMSC010000015">
    <property type="protein sequence ID" value="KAG6487297.1"/>
    <property type="molecule type" value="Genomic_DNA"/>
</dbReference>
<dbReference type="GO" id="GO:0006355">
    <property type="term" value="P:regulation of DNA-templated transcription"/>
    <property type="evidence" value="ECO:0007669"/>
    <property type="project" value="TreeGrafter"/>
</dbReference>
<dbReference type="GO" id="GO:0005634">
    <property type="term" value="C:nucleus"/>
    <property type="evidence" value="ECO:0007669"/>
    <property type="project" value="TreeGrafter"/>
</dbReference>